<dbReference type="PANTHER" id="PTHR47723:SF7">
    <property type="entry name" value="RNASE H FAMILY PROTEIN"/>
    <property type="match status" value="1"/>
</dbReference>
<dbReference type="Gene3D" id="3.30.420.10">
    <property type="entry name" value="Ribonuclease H-like superfamily/Ribonuclease H"/>
    <property type="match status" value="1"/>
</dbReference>
<dbReference type="InterPro" id="IPR036397">
    <property type="entry name" value="RNaseH_sf"/>
</dbReference>
<evidence type="ECO:0000259" key="1">
    <source>
        <dbReference type="PROSITE" id="PS50879"/>
    </source>
</evidence>
<dbReference type="OMA" id="WINHESE"/>
<dbReference type="GO" id="GO:0004523">
    <property type="term" value="F:RNA-DNA hybrid ribonuclease activity"/>
    <property type="evidence" value="ECO:0007669"/>
    <property type="project" value="InterPro"/>
</dbReference>
<dbReference type="InterPro" id="IPR053151">
    <property type="entry name" value="RNase_H-like"/>
</dbReference>
<protein>
    <recommendedName>
        <fullName evidence="1">RNase H type-1 domain-containing protein</fullName>
    </recommendedName>
</protein>
<feature type="domain" description="RNase H type-1" evidence="1">
    <location>
        <begin position="8"/>
        <end position="138"/>
    </location>
</feature>
<dbReference type="InterPro" id="IPR002156">
    <property type="entry name" value="RNaseH_domain"/>
</dbReference>
<evidence type="ECO:0000313" key="3">
    <source>
        <dbReference type="Proteomes" id="UP000187609"/>
    </source>
</evidence>
<dbReference type="Gramene" id="OIT04528">
    <property type="protein sequence ID" value="OIT04528"/>
    <property type="gene ID" value="A4A49_65306"/>
</dbReference>
<dbReference type="InterPro" id="IPR012337">
    <property type="entry name" value="RNaseH-like_sf"/>
</dbReference>
<organism evidence="2 3">
    <name type="scientific">Nicotiana attenuata</name>
    <name type="common">Coyote tobacco</name>
    <dbReference type="NCBI Taxonomy" id="49451"/>
    <lineage>
        <taxon>Eukaryota</taxon>
        <taxon>Viridiplantae</taxon>
        <taxon>Streptophyta</taxon>
        <taxon>Embryophyta</taxon>
        <taxon>Tracheophyta</taxon>
        <taxon>Spermatophyta</taxon>
        <taxon>Magnoliopsida</taxon>
        <taxon>eudicotyledons</taxon>
        <taxon>Gunneridae</taxon>
        <taxon>Pentapetalae</taxon>
        <taxon>asterids</taxon>
        <taxon>lamiids</taxon>
        <taxon>Solanales</taxon>
        <taxon>Solanaceae</taxon>
        <taxon>Nicotianoideae</taxon>
        <taxon>Nicotianeae</taxon>
        <taxon>Nicotiana</taxon>
    </lineage>
</organism>
<sequence length="192" mass="21217">QVCWQRPTLGLVKINSDGSALSNLGRMGAGAIIRNHQGDFIHAIASPLGEGTNNLAETEAAFLGVRWCIDNGFSKVHLEADSALLIHWLTSSATPPWTLVMHIHNLKELCQQCESIYFSHVYREGNAPADSLSKLSHDLHTITHYNNLQDLPSHIRGQILMDKSSIPAFRHKLTNQLQNHSHSPNTSSHGYG</sequence>
<dbReference type="SUPFAM" id="SSF53098">
    <property type="entry name" value="Ribonuclease H-like"/>
    <property type="match status" value="1"/>
</dbReference>
<dbReference type="STRING" id="49451.A0A1J6IVC6"/>
<dbReference type="GO" id="GO:0003676">
    <property type="term" value="F:nucleic acid binding"/>
    <property type="evidence" value="ECO:0007669"/>
    <property type="project" value="InterPro"/>
</dbReference>
<comment type="caution">
    <text evidence="2">The sequence shown here is derived from an EMBL/GenBank/DDBJ whole genome shotgun (WGS) entry which is preliminary data.</text>
</comment>
<dbReference type="Pfam" id="PF13456">
    <property type="entry name" value="RVT_3"/>
    <property type="match status" value="1"/>
</dbReference>
<dbReference type="PROSITE" id="PS50879">
    <property type="entry name" value="RNASE_H_1"/>
    <property type="match status" value="1"/>
</dbReference>
<dbReference type="SMR" id="A0A1J6IVC6"/>
<reference evidence="2" key="1">
    <citation type="submission" date="2016-11" db="EMBL/GenBank/DDBJ databases">
        <title>The genome of Nicotiana attenuata.</title>
        <authorList>
            <person name="Xu S."/>
            <person name="Brockmoeller T."/>
            <person name="Gaquerel E."/>
            <person name="Navarro A."/>
            <person name="Kuhl H."/>
            <person name="Gase K."/>
            <person name="Ling Z."/>
            <person name="Zhou W."/>
            <person name="Kreitzer C."/>
            <person name="Stanke M."/>
            <person name="Tang H."/>
            <person name="Lyons E."/>
            <person name="Pandey P."/>
            <person name="Pandey S.P."/>
            <person name="Timmermann B."/>
            <person name="Baldwin I.T."/>
        </authorList>
    </citation>
    <scope>NUCLEOTIDE SEQUENCE [LARGE SCALE GENOMIC DNA]</scope>
    <source>
        <strain evidence="2">UT</strain>
    </source>
</reference>
<dbReference type="EMBL" id="MJEQ01037185">
    <property type="protein sequence ID" value="OIT04528.1"/>
    <property type="molecule type" value="Genomic_DNA"/>
</dbReference>
<dbReference type="Proteomes" id="UP000187609">
    <property type="component" value="Unassembled WGS sequence"/>
</dbReference>
<keyword evidence="3" id="KW-1185">Reference proteome</keyword>
<dbReference type="AlphaFoldDB" id="A0A1J6IVC6"/>
<accession>A0A1J6IVC6</accession>
<dbReference type="InterPro" id="IPR044730">
    <property type="entry name" value="RNase_H-like_dom_plant"/>
</dbReference>
<dbReference type="CDD" id="cd06222">
    <property type="entry name" value="RNase_H_like"/>
    <property type="match status" value="1"/>
</dbReference>
<name>A0A1J6IVC6_NICAT</name>
<gene>
    <name evidence="2" type="ORF">A4A49_65306</name>
</gene>
<feature type="non-terminal residue" evidence="2">
    <location>
        <position position="1"/>
    </location>
</feature>
<evidence type="ECO:0000313" key="2">
    <source>
        <dbReference type="EMBL" id="OIT04528.1"/>
    </source>
</evidence>
<dbReference type="PANTHER" id="PTHR47723">
    <property type="entry name" value="OS05G0353850 PROTEIN"/>
    <property type="match status" value="1"/>
</dbReference>
<proteinExistence type="predicted"/>